<dbReference type="FunFam" id="3.90.1170.40:FF:000003">
    <property type="entry name" value="Molybdopterin converting factor subunit 2"/>
    <property type="match status" value="1"/>
</dbReference>
<evidence type="ECO:0000256" key="2">
    <source>
        <dbReference type="ARBA" id="ARBA00005426"/>
    </source>
</evidence>
<evidence type="ECO:0000256" key="5">
    <source>
        <dbReference type="ARBA" id="ARBA00022679"/>
    </source>
</evidence>
<dbReference type="EMBL" id="UHDS01000001">
    <property type="protein sequence ID" value="SUM54463.1"/>
    <property type="molecule type" value="Genomic_DNA"/>
</dbReference>
<evidence type="ECO:0000256" key="6">
    <source>
        <dbReference type="ARBA" id="ARBA00023150"/>
    </source>
</evidence>
<dbReference type="GO" id="GO:0006777">
    <property type="term" value="P:Mo-molybdopterin cofactor biosynthetic process"/>
    <property type="evidence" value="ECO:0007669"/>
    <property type="project" value="UniProtKB-KW"/>
</dbReference>
<dbReference type="Pfam" id="PF02391">
    <property type="entry name" value="MoaE"/>
    <property type="match status" value="1"/>
</dbReference>
<sequence>MKQFEVTNVPIQTEQYRQYVLNEHQGAVVIFTGHVREWTKGVKTEYLEYEAYIPMAEKKLAQIGDEISRKWPGTQTAIVHRIGPLAISDIAVLISVSSPHRKDAYQANEYAIERIKEVVPIWKKEIWEDGAEWQGHQHGYHEDAMGGDKI</sequence>
<dbReference type="RefSeq" id="WP_103372515.1">
    <property type="nucleotide sequence ID" value="NZ_BMCF01000001.1"/>
</dbReference>
<comment type="catalytic activity">
    <reaction evidence="12">
        <text>2 [molybdopterin-synthase sulfur-carrier protein]-C-terminal-Gly-aminoethanethioate + cyclic pyranopterin phosphate + H2O = molybdopterin + 2 [molybdopterin-synthase sulfur-carrier protein]-C-terminal Gly-Gly + 2 H(+)</text>
        <dbReference type="Rhea" id="RHEA:26333"/>
        <dbReference type="Rhea" id="RHEA-COMP:12202"/>
        <dbReference type="Rhea" id="RHEA-COMP:19907"/>
        <dbReference type="ChEBI" id="CHEBI:15377"/>
        <dbReference type="ChEBI" id="CHEBI:15378"/>
        <dbReference type="ChEBI" id="CHEBI:58698"/>
        <dbReference type="ChEBI" id="CHEBI:59648"/>
        <dbReference type="ChEBI" id="CHEBI:90778"/>
        <dbReference type="ChEBI" id="CHEBI:232372"/>
        <dbReference type="EC" id="2.8.1.12"/>
    </reaction>
</comment>
<name>A0A380GL17_9STAP</name>
<organism evidence="13 14">
    <name type="scientific">Staphylococcus nepalensis</name>
    <dbReference type="NCBI Taxonomy" id="214473"/>
    <lineage>
        <taxon>Bacteria</taxon>
        <taxon>Bacillati</taxon>
        <taxon>Bacillota</taxon>
        <taxon>Bacilli</taxon>
        <taxon>Bacillales</taxon>
        <taxon>Staphylococcaceae</taxon>
        <taxon>Staphylococcus</taxon>
    </lineage>
</organism>
<dbReference type="SUPFAM" id="SSF54690">
    <property type="entry name" value="Molybdopterin synthase subunit MoaE"/>
    <property type="match status" value="1"/>
</dbReference>
<evidence type="ECO:0000256" key="1">
    <source>
        <dbReference type="ARBA" id="ARBA00005046"/>
    </source>
</evidence>
<keyword evidence="5 13" id="KW-0808">Transferase</keyword>
<dbReference type="CDD" id="cd00756">
    <property type="entry name" value="MoaE"/>
    <property type="match status" value="1"/>
</dbReference>
<accession>A0A380GL17</accession>
<evidence type="ECO:0000256" key="9">
    <source>
        <dbReference type="ARBA" id="ARBA00030407"/>
    </source>
</evidence>
<gene>
    <name evidence="13" type="primary">moaE</name>
    <name evidence="13" type="ORF">NCTC13834_00750</name>
</gene>
<evidence type="ECO:0000313" key="13">
    <source>
        <dbReference type="EMBL" id="SUM54463.1"/>
    </source>
</evidence>
<evidence type="ECO:0000256" key="7">
    <source>
        <dbReference type="ARBA" id="ARBA00026066"/>
    </source>
</evidence>
<dbReference type="GO" id="GO:0030366">
    <property type="term" value="F:molybdopterin synthase activity"/>
    <property type="evidence" value="ECO:0007669"/>
    <property type="project" value="UniProtKB-EC"/>
</dbReference>
<dbReference type="Gene3D" id="3.90.1170.40">
    <property type="entry name" value="Molybdopterin biosynthesis MoaE subunit"/>
    <property type="match status" value="1"/>
</dbReference>
<evidence type="ECO:0000256" key="4">
    <source>
        <dbReference type="ARBA" id="ARBA00013858"/>
    </source>
</evidence>
<reference evidence="13 14" key="1">
    <citation type="submission" date="2018-06" db="EMBL/GenBank/DDBJ databases">
        <authorList>
            <consortium name="Pathogen Informatics"/>
            <person name="Doyle S."/>
        </authorList>
    </citation>
    <scope>NUCLEOTIDE SEQUENCE [LARGE SCALE GENOMIC DNA]</scope>
    <source>
        <strain evidence="13 14">NCTC13834</strain>
    </source>
</reference>
<dbReference type="Proteomes" id="UP000254412">
    <property type="component" value="Unassembled WGS sequence"/>
</dbReference>
<evidence type="ECO:0000256" key="3">
    <source>
        <dbReference type="ARBA" id="ARBA00011950"/>
    </source>
</evidence>
<evidence type="ECO:0000313" key="14">
    <source>
        <dbReference type="Proteomes" id="UP000254412"/>
    </source>
</evidence>
<comment type="subunit">
    <text evidence="7">Heterotetramer of 2 MoaD subunits and 2 MoaE subunits. Also stable as homodimer. The enzyme changes between these two forms during catalysis.</text>
</comment>
<proteinExistence type="inferred from homology"/>
<evidence type="ECO:0000256" key="8">
    <source>
        <dbReference type="ARBA" id="ARBA00029745"/>
    </source>
</evidence>
<comment type="similarity">
    <text evidence="2">Belongs to the MoaE family.</text>
</comment>
<evidence type="ECO:0000256" key="11">
    <source>
        <dbReference type="ARBA" id="ARBA00032474"/>
    </source>
</evidence>
<comment type="pathway">
    <text evidence="1">Cofactor biosynthesis; molybdopterin biosynthesis.</text>
</comment>
<keyword evidence="6" id="KW-0501">Molybdenum cofactor biosynthesis</keyword>
<dbReference type="PANTHER" id="PTHR23404">
    <property type="entry name" value="MOLYBDOPTERIN SYNTHASE RELATED"/>
    <property type="match status" value="1"/>
</dbReference>
<dbReference type="InterPro" id="IPR036563">
    <property type="entry name" value="MoaE_sf"/>
</dbReference>
<dbReference type="AlphaFoldDB" id="A0A380GL17"/>
<dbReference type="EC" id="2.8.1.12" evidence="3"/>
<dbReference type="InterPro" id="IPR003448">
    <property type="entry name" value="Mopterin_biosynth_MoaE"/>
</dbReference>
<evidence type="ECO:0000256" key="12">
    <source>
        <dbReference type="ARBA" id="ARBA00049878"/>
    </source>
</evidence>
<evidence type="ECO:0000256" key="10">
    <source>
        <dbReference type="ARBA" id="ARBA00030781"/>
    </source>
</evidence>
<protein>
    <recommendedName>
        <fullName evidence="4">Molybdopterin synthase catalytic subunit</fullName>
        <ecNumber evidence="3">2.8.1.12</ecNumber>
    </recommendedName>
    <alternativeName>
        <fullName evidence="10">MPT synthase subunit 2</fullName>
    </alternativeName>
    <alternativeName>
        <fullName evidence="8">Molybdenum cofactor biosynthesis protein E</fullName>
    </alternativeName>
    <alternativeName>
        <fullName evidence="9">Molybdopterin-converting factor large subunit</fullName>
    </alternativeName>
    <alternativeName>
        <fullName evidence="11">Molybdopterin-converting factor subunit 2</fullName>
    </alternativeName>
</protein>